<accession>A0AAD5W2D1</accession>
<evidence type="ECO:0000256" key="1">
    <source>
        <dbReference type="ARBA" id="ARBA00007905"/>
    </source>
</evidence>
<evidence type="ECO:0000256" key="3">
    <source>
        <dbReference type="ARBA" id="ARBA00023002"/>
    </source>
</evidence>
<evidence type="ECO:0000256" key="2">
    <source>
        <dbReference type="ARBA" id="ARBA00022857"/>
    </source>
</evidence>
<dbReference type="Pfam" id="PF00248">
    <property type="entry name" value="Aldo_ket_red"/>
    <property type="match status" value="1"/>
</dbReference>
<keyword evidence="2" id="KW-0521">NADP</keyword>
<name>A0AAD5W2D1_9AGAR</name>
<dbReference type="Gene3D" id="3.20.20.100">
    <property type="entry name" value="NADP-dependent oxidoreductase domain"/>
    <property type="match status" value="2"/>
</dbReference>
<dbReference type="GO" id="GO:0016616">
    <property type="term" value="F:oxidoreductase activity, acting on the CH-OH group of donors, NAD or NADP as acceptor"/>
    <property type="evidence" value="ECO:0007669"/>
    <property type="project" value="UniProtKB-ARBA"/>
</dbReference>
<keyword evidence="7" id="KW-1185">Reference proteome</keyword>
<keyword evidence="3" id="KW-0560">Oxidoreductase</keyword>
<evidence type="ECO:0000313" key="7">
    <source>
        <dbReference type="Proteomes" id="UP001213000"/>
    </source>
</evidence>
<protein>
    <recommendedName>
        <fullName evidence="5">NADP-dependent oxidoreductase domain-containing protein</fullName>
    </recommendedName>
</protein>
<evidence type="ECO:0000256" key="4">
    <source>
        <dbReference type="PIRSR" id="PIRSR000097-1"/>
    </source>
</evidence>
<comment type="similarity">
    <text evidence="1">Belongs to the aldo/keto reductase family.</text>
</comment>
<proteinExistence type="inferred from homology"/>
<dbReference type="AlphaFoldDB" id="A0AAD5W2D1"/>
<dbReference type="InterPro" id="IPR018170">
    <property type="entry name" value="Aldo/ket_reductase_CS"/>
</dbReference>
<evidence type="ECO:0000259" key="5">
    <source>
        <dbReference type="Pfam" id="PF00248"/>
    </source>
</evidence>
<dbReference type="PIRSF" id="PIRSF000097">
    <property type="entry name" value="AKR"/>
    <property type="match status" value="1"/>
</dbReference>
<comment type="caution">
    <text evidence="6">The sequence shown here is derived from an EMBL/GenBank/DDBJ whole genome shotgun (WGS) entry which is preliminary data.</text>
</comment>
<dbReference type="Proteomes" id="UP001213000">
    <property type="component" value="Unassembled WGS sequence"/>
</dbReference>
<dbReference type="PANTHER" id="PTHR43827">
    <property type="entry name" value="2,5-DIKETO-D-GLUCONIC ACID REDUCTASE"/>
    <property type="match status" value="1"/>
</dbReference>
<dbReference type="PROSITE" id="PS00798">
    <property type="entry name" value="ALDOKETO_REDUCTASE_1"/>
    <property type="match status" value="1"/>
</dbReference>
<organism evidence="6 7">
    <name type="scientific">Leucocoprinus birnbaumii</name>
    <dbReference type="NCBI Taxonomy" id="56174"/>
    <lineage>
        <taxon>Eukaryota</taxon>
        <taxon>Fungi</taxon>
        <taxon>Dikarya</taxon>
        <taxon>Basidiomycota</taxon>
        <taxon>Agaricomycotina</taxon>
        <taxon>Agaricomycetes</taxon>
        <taxon>Agaricomycetidae</taxon>
        <taxon>Agaricales</taxon>
        <taxon>Agaricineae</taxon>
        <taxon>Agaricaceae</taxon>
        <taxon>Leucocoprinus</taxon>
    </lineage>
</organism>
<sequence length="267" mass="29131">MQDTKNTRQSVPNFTLNNGEAMSAIGLGCWMGRQGEGPHVTNTVRTALKLGYRHIDTAANYGDEVSVGQGIGSALQPDESPTYIETWHLMQELLKTGKTKAIGVSNLSVELLSSLLKDPRTTIIPAVNQVEAHPCLPQHELLEFCRSKGILLVAYSPVGKHKFGDDEDILAIAQRLNVTSAQVMLSWGVQRGTAVVPKSEHEERLAQNLSILELSSADMQVLDRLHLKPGMHRSVCGFHSLDLGGSCFGWSYKQLGWNFGPGGVICE</sequence>
<dbReference type="InterPro" id="IPR023210">
    <property type="entry name" value="NADP_OxRdtase_dom"/>
</dbReference>
<reference evidence="6" key="1">
    <citation type="submission" date="2022-07" db="EMBL/GenBank/DDBJ databases">
        <title>Genome Sequence of Leucocoprinus birnbaumii.</title>
        <authorList>
            <person name="Buettner E."/>
        </authorList>
    </citation>
    <scope>NUCLEOTIDE SEQUENCE</scope>
    <source>
        <strain evidence="6">VT141</strain>
    </source>
</reference>
<dbReference type="EMBL" id="JANIEX010000021">
    <property type="protein sequence ID" value="KAJ3576010.1"/>
    <property type="molecule type" value="Genomic_DNA"/>
</dbReference>
<feature type="domain" description="NADP-dependent oxidoreductase" evidence="5">
    <location>
        <begin position="77"/>
        <end position="224"/>
    </location>
</feature>
<feature type="active site" description="Proton donor" evidence="4">
    <location>
        <position position="61"/>
    </location>
</feature>
<evidence type="ECO:0000313" key="6">
    <source>
        <dbReference type="EMBL" id="KAJ3576010.1"/>
    </source>
</evidence>
<dbReference type="InterPro" id="IPR020471">
    <property type="entry name" value="AKR"/>
</dbReference>
<dbReference type="SUPFAM" id="SSF51430">
    <property type="entry name" value="NAD(P)-linked oxidoreductase"/>
    <property type="match status" value="1"/>
</dbReference>
<gene>
    <name evidence="6" type="ORF">NP233_g706</name>
</gene>
<dbReference type="PANTHER" id="PTHR43827:SF3">
    <property type="entry name" value="NADP-DEPENDENT OXIDOREDUCTASE DOMAIN-CONTAINING PROTEIN"/>
    <property type="match status" value="1"/>
</dbReference>
<dbReference type="InterPro" id="IPR036812">
    <property type="entry name" value="NAD(P)_OxRdtase_dom_sf"/>
</dbReference>